<dbReference type="GO" id="GO:0008173">
    <property type="term" value="F:RNA methyltransferase activity"/>
    <property type="evidence" value="ECO:0007669"/>
    <property type="project" value="InterPro"/>
</dbReference>
<dbReference type="GO" id="GO:0002130">
    <property type="term" value="P:wobble position ribose methylation"/>
    <property type="evidence" value="ECO:0007669"/>
    <property type="project" value="TreeGrafter"/>
</dbReference>
<proteinExistence type="predicted"/>
<evidence type="ECO:0000256" key="5">
    <source>
        <dbReference type="ARBA" id="ARBA00022694"/>
    </source>
</evidence>
<evidence type="ECO:0000256" key="1">
    <source>
        <dbReference type="ARBA" id="ARBA00022490"/>
    </source>
</evidence>
<comment type="caution">
    <text evidence="7">The sequence shown here is derived from an EMBL/GenBank/DDBJ whole genome shotgun (WGS) entry which is preliminary data.</text>
</comment>
<evidence type="ECO:0000259" key="6">
    <source>
        <dbReference type="Pfam" id="PF00588"/>
    </source>
</evidence>
<keyword evidence="4" id="KW-0949">S-adenosyl-L-methionine</keyword>
<dbReference type="InterPro" id="IPR029026">
    <property type="entry name" value="tRNA_m1G_MTases_N"/>
</dbReference>
<sequence>MDIPFSSALKSLNSLAAASNPFHFRSKLSLFRHTSPFPSISISSPRFSPLSSLSNGSATAAAEISKEGSLPQGVGQGINESSHSKILQVVLVSPQIPGNTGCIARTCAASAVGLHLVGPLGYKVDDTKLKRAGLDYWPVVLVLSRTVQHKPESNIKSIRIASERTELSQVVHKLYSTSSVSSQFIFSVQFDSVERFRSVFINSLNIWSASIFHLTVLISIDNSNLVQFGSQRISLVRKGIVQGSSGSVQKHRIGALNLYIIPVQFGTNHYQFDSVLPNRYDSSVQFSFLNRTMNSPTSTVVPNCLSQFISNSVLLDPY</sequence>
<dbReference type="ExpressionAtlas" id="A0A2K3L227">
    <property type="expression patterns" value="baseline"/>
</dbReference>
<evidence type="ECO:0000313" key="8">
    <source>
        <dbReference type="Proteomes" id="UP000236291"/>
    </source>
</evidence>
<evidence type="ECO:0000256" key="3">
    <source>
        <dbReference type="ARBA" id="ARBA00022679"/>
    </source>
</evidence>
<dbReference type="AlphaFoldDB" id="A0A2K3L227"/>
<keyword evidence="1" id="KW-0963">Cytoplasm</keyword>
<dbReference type="SUPFAM" id="SSF75217">
    <property type="entry name" value="alpha/beta knot"/>
    <property type="match status" value="1"/>
</dbReference>
<evidence type="ECO:0000256" key="2">
    <source>
        <dbReference type="ARBA" id="ARBA00022603"/>
    </source>
</evidence>
<dbReference type="EMBL" id="ASHM01024831">
    <property type="protein sequence ID" value="PNX72579.1"/>
    <property type="molecule type" value="Genomic_DNA"/>
</dbReference>
<reference evidence="7 8" key="2">
    <citation type="journal article" date="2017" name="Front. Plant Sci.">
        <title>Gene Classification and Mining of Molecular Markers Useful in Red Clover (Trifolium pratense) Breeding.</title>
        <authorList>
            <person name="Istvanek J."/>
            <person name="Dluhosova J."/>
            <person name="Dluhos P."/>
            <person name="Patkova L."/>
            <person name="Nedelnik J."/>
            <person name="Repkova J."/>
        </authorList>
    </citation>
    <scope>NUCLEOTIDE SEQUENCE [LARGE SCALE GENOMIC DNA]</scope>
    <source>
        <strain evidence="8">cv. Tatra</strain>
        <tissue evidence="7">Young leaves</tissue>
    </source>
</reference>
<dbReference type="Gene3D" id="3.40.1280.10">
    <property type="match status" value="1"/>
</dbReference>
<dbReference type="STRING" id="57577.A0A2K3L227"/>
<dbReference type="InterPro" id="IPR029028">
    <property type="entry name" value="Alpha/beta_knot_MTases"/>
</dbReference>
<organism evidence="7 8">
    <name type="scientific">Trifolium pratense</name>
    <name type="common">Red clover</name>
    <dbReference type="NCBI Taxonomy" id="57577"/>
    <lineage>
        <taxon>Eukaryota</taxon>
        <taxon>Viridiplantae</taxon>
        <taxon>Streptophyta</taxon>
        <taxon>Embryophyta</taxon>
        <taxon>Tracheophyta</taxon>
        <taxon>Spermatophyta</taxon>
        <taxon>Magnoliopsida</taxon>
        <taxon>eudicotyledons</taxon>
        <taxon>Gunneridae</taxon>
        <taxon>Pentapetalae</taxon>
        <taxon>rosids</taxon>
        <taxon>fabids</taxon>
        <taxon>Fabales</taxon>
        <taxon>Fabaceae</taxon>
        <taxon>Papilionoideae</taxon>
        <taxon>50 kb inversion clade</taxon>
        <taxon>NPAAA clade</taxon>
        <taxon>Hologalegina</taxon>
        <taxon>IRL clade</taxon>
        <taxon>Trifolieae</taxon>
        <taxon>Trifolium</taxon>
    </lineage>
</organism>
<accession>A0A2K3L227</accession>
<evidence type="ECO:0000256" key="4">
    <source>
        <dbReference type="ARBA" id="ARBA00022691"/>
    </source>
</evidence>
<gene>
    <name evidence="7" type="ORF">L195_g028472</name>
</gene>
<evidence type="ECO:0000313" key="7">
    <source>
        <dbReference type="EMBL" id="PNX72579.1"/>
    </source>
</evidence>
<dbReference type="PANTHER" id="PTHR42971">
    <property type="entry name" value="TRNA (CYTIDINE(34)-2'-O)-METHYLTRANSFERASE"/>
    <property type="match status" value="1"/>
</dbReference>
<protein>
    <submittedName>
        <fullName evidence="7">tRNA (Cytidine(34)-2'-O)-methyltransferase-like protein</fullName>
    </submittedName>
</protein>
<dbReference type="PANTHER" id="PTHR42971:SF1">
    <property type="entry name" value="TRNA (CYTIDINE(34)-2'-O)-METHYLTRANSFERASE"/>
    <property type="match status" value="1"/>
</dbReference>
<feature type="domain" description="tRNA/rRNA methyltransferase SpoU type" evidence="6">
    <location>
        <begin position="87"/>
        <end position="165"/>
    </location>
</feature>
<dbReference type="InterPro" id="IPR001537">
    <property type="entry name" value="SpoU_MeTrfase"/>
</dbReference>
<reference evidence="7 8" key="1">
    <citation type="journal article" date="2014" name="Am. J. Bot.">
        <title>Genome assembly and annotation for red clover (Trifolium pratense; Fabaceae).</title>
        <authorList>
            <person name="Istvanek J."/>
            <person name="Jaros M."/>
            <person name="Krenek A."/>
            <person name="Repkova J."/>
        </authorList>
    </citation>
    <scope>NUCLEOTIDE SEQUENCE [LARGE SCALE GENOMIC DNA]</scope>
    <source>
        <strain evidence="8">cv. Tatra</strain>
        <tissue evidence="7">Young leaves</tissue>
    </source>
</reference>
<dbReference type="InterPro" id="IPR016914">
    <property type="entry name" value="TrmL"/>
</dbReference>
<keyword evidence="2 7" id="KW-0489">Methyltransferase</keyword>
<dbReference type="Proteomes" id="UP000236291">
    <property type="component" value="Unassembled WGS sequence"/>
</dbReference>
<name>A0A2K3L227_TRIPR</name>
<dbReference type="Pfam" id="PF00588">
    <property type="entry name" value="SpoU_methylase"/>
    <property type="match status" value="1"/>
</dbReference>
<keyword evidence="3 7" id="KW-0808">Transferase</keyword>
<keyword evidence="5" id="KW-0819">tRNA processing</keyword>
<dbReference type="GO" id="GO:0003723">
    <property type="term" value="F:RNA binding"/>
    <property type="evidence" value="ECO:0007669"/>
    <property type="project" value="InterPro"/>
</dbReference>